<sequence>MHNKHILLCYVMVLFMHELLSIQSLLTFYIILHMTQSSSIFRLKIL</sequence>
<proteinExistence type="predicted"/>
<keyword evidence="1" id="KW-1133">Transmembrane helix</keyword>
<dbReference type="EMBL" id="JN983046">
    <property type="protein sequence ID" value="AFG21283.1"/>
    <property type="molecule type" value="Genomic_DNA"/>
</dbReference>
<organism evidence="2">
    <name type="scientific">Salmonella enterica subsp. enterica serovar Heidelberg</name>
    <dbReference type="NCBI Taxonomy" id="611"/>
    <lineage>
        <taxon>Bacteria</taxon>
        <taxon>Pseudomonadati</taxon>
        <taxon>Pseudomonadota</taxon>
        <taxon>Gammaproteobacteria</taxon>
        <taxon>Enterobacterales</taxon>
        <taxon>Enterobacteriaceae</taxon>
        <taxon>Salmonella</taxon>
    </lineage>
</organism>
<name>H9TJB5_SALET</name>
<geneLocation type="plasmid" evidence="2">
    <name>pSH163_120</name>
</geneLocation>
<evidence type="ECO:0000313" key="2">
    <source>
        <dbReference type="EMBL" id="AFG21283.1"/>
    </source>
</evidence>
<keyword evidence="1" id="KW-0812">Transmembrane</keyword>
<dbReference type="AlphaFoldDB" id="H9TJB5"/>
<reference evidence="2" key="1">
    <citation type="submission" date="2011-11" db="EMBL/GenBank/DDBJ databases">
        <title>DNA Sequence Analysis of Plasmids from Multidrug Resistant Salmonella enterica Serotype Heidelberg Isolates.</title>
        <authorList>
            <person name="Han J."/>
            <person name="Lynne A.M."/>
            <person name="David D.E."/>
            <person name="Tang H."/>
            <person name="Foley S.L."/>
        </authorList>
    </citation>
    <scope>NUCLEOTIDE SEQUENCE</scope>
    <source>
        <strain evidence="2">163</strain>
        <plasmid evidence="2">pSH163_120</plasmid>
    </source>
</reference>
<keyword evidence="2" id="KW-0614">Plasmid</keyword>
<feature type="transmembrane region" description="Helical" evidence="1">
    <location>
        <begin position="7"/>
        <end position="32"/>
    </location>
</feature>
<gene>
    <name evidence="2" type="ORF">pSH163_120_125</name>
</gene>
<protein>
    <submittedName>
        <fullName evidence="2">Uncharacterized protein</fullName>
    </submittedName>
</protein>
<accession>H9TJB5</accession>
<keyword evidence="1" id="KW-0472">Membrane</keyword>
<evidence type="ECO:0000256" key="1">
    <source>
        <dbReference type="SAM" id="Phobius"/>
    </source>
</evidence>